<proteinExistence type="predicted"/>
<sequence>MKKIDPKNKTAQFNYRATGNPPSTVPDTAISNCFPGLEFDFRNVWRRIFAGITLHEANTRITSIEDPALNELTGYSLIRVEGNDVNTMVTGPTQVGGTIRDLRPGQLNQLEWSNSLADIISRAGTQVRCTFENSAGNTITRDLMVRDVFDAQSDSALSRELLEPGELTQSLCSPWQNDYKECACYYWAASRPDFVNTEQNAQGETVGNNWFEKNRTPATPANYTLRSGELVSYEEMFQNWEQELKFIIEGNDEDR</sequence>
<feature type="compositionally biased region" description="Polar residues" evidence="1">
    <location>
        <begin position="9"/>
        <end position="22"/>
    </location>
</feature>
<evidence type="ECO:0000256" key="1">
    <source>
        <dbReference type="SAM" id="MobiDB-lite"/>
    </source>
</evidence>
<feature type="region of interest" description="Disordered" evidence="1">
    <location>
        <begin position="1"/>
        <end position="22"/>
    </location>
</feature>
<protein>
    <submittedName>
        <fullName evidence="2">Uncharacterized protein</fullName>
    </submittedName>
</protein>
<dbReference type="EMBL" id="UOFG01000274">
    <property type="protein sequence ID" value="VAW66454.1"/>
    <property type="molecule type" value="Genomic_DNA"/>
</dbReference>
<name>A0A3B0YCL2_9ZZZZ</name>
<accession>A0A3B0YCL2</accession>
<organism evidence="2">
    <name type="scientific">hydrothermal vent metagenome</name>
    <dbReference type="NCBI Taxonomy" id="652676"/>
    <lineage>
        <taxon>unclassified sequences</taxon>
        <taxon>metagenomes</taxon>
        <taxon>ecological metagenomes</taxon>
    </lineage>
</organism>
<evidence type="ECO:0000313" key="2">
    <source>
        <dbReference type="EMBL" id="VAW66454.1"/>
    </source>
</evidence>
<reference evidence="2" key="1">
    <citation type="submission" date="2018-06" db="EMBL/GenBank/DDBJ databases">
        <authorList>
            <person name="Zhirakovskaya E."/>
        </authorList>
    </citation>
    <scope>NUCLEOTIDE SEQUENCE</scope>
</reference>
<dbReference type="AlphaFoldDB" id="A0A3B0YCL2"/>
<gene>
    <name evidence="2" type="ORF">MNBD_GAMMA11-3472</name>
</gene>